<dbReference type="EMBL" id="JBJHZX010000030">
    <property type="protein sequence ID" value="MFL0197410.1"/>
    <property type="molecule type" value="Genomic_DNA"/>
</dbReference>
<dbReference type="InterPro" id="IPR036097">
    <property type="entry name" value="HisK_dim/P_sf"/>
</dbReference>
<evidence type="ECO:0000256" key="2">
    <source>
        <dbReference type="ARBA" id="ARBA00004370"/>
    </source>
</evidence>
<evidence type="ECO:0000256" key="5">
    <source>
        <dbReference type="ARBA" id="ARBA00022679"/>
    </source>
</evidence>
<dbReference type="InterPro" id="IPR003594">
    <property type="entry name" value="HATPase_dom"/>
</dbReference>
<keyword evidence="5" id="KW-0808">Transferase</keyword>
<dbReference type="SMART" id="SM00388">
    <property type="entry name" value="HisKA"/>
    <property type="match status" value="1"/>
</dbReference>
<reference evidence="9 10" key="1">
    <citation type="submission" date="2024-11" db="EMBL/GenBank/DDBJ databases">
        <authorList>
            <person name="Heng Y.C."/>
            <person name="Lim A.C.H."/>
            <person name="Lee J.K.Y."/>
            <person name="Kittelmann S."/>
        </authorList>
    </citation>
    <scope>NUCLEOTIDE SEQUENCE [LARGE SCALE GENOMIC DNA]</scope>
    <source>
        <strain evidence="9 10">WILCCON 0269</strain>
    </source>
</reference>
<dbReference type="SMART" id="SM00387">
    <property type="entry name" value="HATPase_c"/>
    <property type="match status" value="1"/>
</dbReference>
<dbReference type="InterPro" id="IPR036890">
    <property type="entry name" value="HATPase_C_sf"/>
</dbReference>
<dbReference type="InterPro" id="IPR050351">
    <property type="entry name" value="BphY/WalK/GraS-like"/>
</dbReference>
<evidence type="ECO:0000256" key="6">
    <source>
        <dbReference type="ARBA" id="ARBA00022777"/>
    </source>
</evidence>
<dbReference type="CDD" id="cd00082">
    <property type="entry name" value="HisKA"/>
    <property type="match status" value="1"/>
</dbReference>
<evidence type="ECO:0000313" key="10">
    <source>
        <dbReference type="Proteomes" id="UP001623660"/>
    </source>
</evidence>
<proteinExistence type="predicted"/>
<evidence type="ECO:0000256" key="3">
    <source>
        <dbReference type="ARBA" id="ARBA00012438"/>
    </source>
</evidence>
<dbReference type="PRINTS" id="PR00344">
    <property type="entry name" value="BCTRLSENSOR"/>
</dbReference>
<keyword evidence="7" id="KW-0902">Two-component regulatory system</keyword>
<dbReference type="Pfam" id="PF02518">
    <property type="entry name" value="HATPase_c"/>
    <property type="match status" value="1"/>
</dbReference>
<comment type="caution">
    <text evidence="9">The sequence shown here is derived from an EMBL/GenBank/DDBJ whole genome shotgun (WGS) entry which is preliminary data.</text>
</comment>
<dbReference type="Gene3D" id="1.10.287.130">
    <property type="match status" value="1"/>
</dbReference>
<sequence length="287" mass="32693">MYKKLESIILAAKNVIDYNFHVGIYENTEGIFAKLAHTFNNMRVIFKNNLIQIQKEKKFLVNTLSDISHQIKTPISSLIIYNDILLNRKINREKKIEFLEISQNQLNRIQWLVKSLLQLARLDVGVVKFETKSKDINGTVIKAIESLKIKSENAKVKLEFHPGENEIMVKHDPNWINEAIINIIKNAIEHTNSGGKVQIFTEKSQVCARIIVKDTGEGIDKEEIKHIFERFYKGKTNKNTESVGIGLALSKSIIEGNQGMINVRSKIGKGTAFEITFLNTNGTSWII</sequence>
<dbReference type="Pfam" id="PF00512">
    <property type="entry name" value="HisKA"/>
    <property type="match status" value="1"/>
</dbReference>
<dbReference type="GO" id="GO:0016301">
    <property type="term" value="F:kinase activity"/>
    <property type="evidence" value="ECO:0007669"/>
    <property type="project" value="UniProtKB-KW"/>
</dbReference>
<evidence type="ECO:0000259" key="8">
    <source>
        <dbReference type="PROSITE" id="PS50109"/>
    </source>
</evidence>
<comment type="catalytic activity">
    <reaction evidence="1">
        <text>ATP + protein L-histidine = ADP + protein N-phospho-L-histidine.</text>
        <dbReference type="EC" id="2.7.13.3"/>
    </reaction>
</comment>
<gene>
    <name evidence="9" type="ORF">ACJDU8_17845</name>
</gene>
<organism evidence="9 10">
    <name type="scientific">Candidatus Clostridium eludens</name>
    <dbReference type="NCBI Taxonomy" id="3381663"/>
    <lineage>
        <taxon>Bacteria</taxon>
        <taxon>Bacillati</taxon>
        <taxon>Bacillota</taxon>
        <taxon>Clostridia</taxon>
        <taxon>Eubacteriales</taxon>
        <taxon>Clostridiaceae</taxon>
        <taxon>Clostridium</taxon>
    </lineage>
</organism>
<accession>A0ABW8SMY4</accession>
<keyword evidence="4" id="KW-0597">Phosphoprotein</keyword>
<dbReference type="PANTHER" id="PTHR45453">
    <property type="entry name" value="PHOSPHATE REGULON SENSOR PROTEIN PHOR"/>
    <property type="match status" value="1"/>
</dbReference>
<dbReference type="Gene3D" id="3.30.565.10">
    <property type="entry name" value="Histidine kinase-like ATPase, C-terminal domain"/>
    <property type="match status" value="1"/>
</dbReference>
<evidence type="ECO:0000256" key="1">
    <source>
        <dbReference type="ARBA" id="ARBA00000085"/>
    </source>
</evidence>
<dbReference type="EC" id="2.7.13.3" evidence="3"/>
<dbReference type="CDD" id="cd00075">
    <property type="entry name" value="HATPase"/>
    <property type="match status" value="1"/>
</dbReference>
<keyword evidence="6 9" id="KW-0418">Kinase</keyword>
<dbReference type="InterPro" id="IPR003661">
    <property type="entry name" value="HisK_dim/P_dom"/>
</dbReference>
<comment type="subcellular location">
    <subcellularLocation>
        <location evidence="2">Membrane</location>
    </subcellularLocation>
</comment>
<evidence type="ECO:0000256" key="7">
    <source>
        <dbReference type="ARBA" id="ARBA00023012"/>
    </source>
</evidence>
<evidence type="ECO:0000313" key="9">
    <source>
        <dbReference type="EMBL" id="MFL0197410.1"/>
    </source>
</evidence>
<dbReference type="RefSeq" id="WP_406793516.1">
    <property type="nucleotide sequence ID" value="NZ_JBJHZX010000030.1"/>
</dbReference>
<dbReference type="PROSITE" id="PS50109">
    <property type="entry name" value="HIS_KIN"/>
    <property type="match status" value="1"/>
</dbReference>
<evidence type="ECO:0000256" key="4">
    <source>
        <dbReference type="ARBA" id="ARBA00022553"/>
    </source>
</evidence>
<dbReference type="SUPFAM" id="SSF55874">
    <property type="entry name" value="ATPase domain of HSP90 chaperone/DNA topoisomerase II/histidine kinase"/>
    <property type="match status" value="1"/>
</dbReference>
<name>A0ABW8SMY4_9CLOT</name>
<dbReference type="InterPro" id="IPR004358">
    <property type="entry name" value="Sig_transdc_His_kin-like_C"/>
</dbReference>
<dbReference type="SUPFAM" id="SSF47384">
    <property type="entry name" value="Homodimeric domain of signal transducing histidine kinase"/>
    <property type="match status" value="1"/>
</dbReference>
<keyword evidence="10" id="KW-1185">Reference proteome</keyword>
<dbReference type="PANTHER" id="PTHR45453:SF1">
    <property type="entry name" value="PHOSPHATE REGULON SENSOR PROTEIN PHOR"/>
    <property type="match status" value="1"/>
</dbReference>
<dbReference type="InterPro" id="IPR005467">
    <property type="entry name" value="His_kinase_dom"/>
</dbReference>
<dbReference type="Proteomes" id="UP001623660">
    <property type="component" value="Unassembled WGS sequence"/>
</dbReference>
<feature type="domain" description="Histidine kinase" evidence="8">
    <location>
        <begin position="66"/>
        <end position="281"/>
    </location>
</feature>
<protein>
    <recommendedName>
        <fullName evidence="3">histidine kinase</fullName>
        <ecNumber evidence="3">2.7.13.3</ecNumber>
    </recommendedName>
</protein>